<proteinExistence type="predicted"/>
<accession>A0A2P6MXM9</accession>
<dbReference type="Proteomes" id="UP000241769">
    <property type="component" value="Unassembled WGS sequence"/>
</dbReference>
<name>A0A2P6MXM9_9EUKA</name>
<dbReference type="AlphaFoldDB" id="A0A2P6MXM9"/>
<protein>
    <submittedName>
        <fullName evidence="2">Uncharacterized protein</fullName>
    </submittedName>
</protein>
<feature type="compositionally biased region" description="Basic and acidic residues" evidence="1">
    <location>
        <begin position="44"/>
        <end position="57"/>
    </location>
</feature>
<evidence type="ECO:0000313" key="3">
    <source>
        <dbReference type="Proteomes" id="UP000241769"/>
    </source>
</evidence>
<gene>
    <name evidence="2" type="ORF">PROFUN_15197</name>
</gene>
<dbReference type="InParanoid" id="A0A2P6MXM9"/>
<dbReference type="EMBL" id="MDYQ01000325">
    <property type="protein sequence ID" value="PRP76464.1"/>
    <property type="molecule type" value="Genomic_DNA"/>
</dbReference>
<evidence type="ECO:0000256" key="1">
    <source>
        <dbReference type="SAM" id="MobiDB-lite"/>
    </source>
</evidence>
<organism evidence="2 3">
    <name type="scientific">Planoprotostelium fungivorum</name>
    <dbReference type="NCBI Taxonomy" id="1890364"/>
    <lineage>
        <taxon>Eukaryota</taxon>
        <taxon>Amoebozoa</taxon>
        <taxon>Evosea</taxon>
        <taxon>Variosea</taxon>
        <taxon>Cavosteliida</taxon>
        <taxon>Cavosteliaceae</taxon>
        <taxon>Planoprotostelium</taxon>
    </lineage>
</organism>
<feature type="region of interest" description="Disordered" evidence="1">
    <location>
        <begin position="44"/>
        <end position="74"/>
    </location>
</feature>
<sequence length="126" mass="14453">MDVLKTFWKKGRRGPYGGDGITPLQTWAFQTGIQNRHMHDVHCRLDTHEDDASHSKEPEEEEDSQIEQPKLPNERHLNAFKERKYILILYNTSRGRGVTGGLSYISSMGMFHTLVVPKKVNTTTTI</sequence>
<comment type="caution">
    <text evidence="2">The sequence shown here is derived from an EMBL/GenBank/DDBJ whole genome shotgun (WGS) entry which is preliminary data.</text>
</comment>
<evidence type="ECO:0000313" key="2">
    <source>
        <dbReference type="EMBL" id="PRP76464.1"/>
    </source>
</evidence>
<reference evidence="2 3" key="1">
    <citation type="journal article" date="2018" name="Genome Biol. Evol.">
        <title>Multiple Roots of Fruiting Body Formation in Amoebozoa.</title>
        <authorList>
            <person name="Hillmann F."/>
            <person name="Forbes G."/>
            <person name="Novohradska S."/>
            <person name="Ferling I."/>
            <person name="Riege K."/>
            <person name="Groth M."/>
            <person name="Westermann M."/>
            <person name="Marz M."/>
            <person name="Spaller T."/>
            <person name="Winckler T."/>
            <person name="Schaap P."/>
            <person name="Glockner G."/>
        </authorList>
    </citation>
    <scope>NUCLEOTIDE SEQUENCE [LARGE SCALE GENOMIC DNA]</scope>
    <source>
        <strain evidence="2 3">Jena</strain>
    </source>
</reference>
<keyword evidence="3" id="KW-1185">Reference proteome</keyword>